<reference evidence="2" key="1">
    <citation type="submission" date="2021-03" db="EMBL/GenBank/DDBJ databases">
        <title>Draft genome sequence of rust myrtle Austropuccinia psidii MF-1, a brazilian biotype.</title>
        <authorList>
            <person name="Quecine M.C."/>
            <person name="Pachon D.M.R."/>
            <person name="Bonatelli M.L."/>
            <person name="Correr F.H."/>
            <person name="Franceschini L.M."/>
            <person name="Leite T.F."/>
            <person name="Margarido G.R.A."/>
            <person name="Almeida C.A."/>
            <person name="Ferrarezi J.A."/>
            <person name="Labate C.A."/>
        </authorList>
    </citation>
    <scope>NUCLEOTIDE SEQUENCE</scope>
    <source>
        <strain evidence="2">MF-1</strain>
    </source>
</reference>
<evidence type="ECO:0000313" key="3">
    <source>
        <dbReference type="Proteomes" id="UP000765509"/>
    </source>
</evidence>
<dbReference type="Proteomes" id="UP000765509">
    <property type="component" value="Unassembled WGS sequence"/>
</dbReference>
<evidence type="ECO:0000256" key="1">
    <source>
        <dbReference type="SAM" id="MobiDB-lite"/>
    </source>
</evidence>
<feature type="region of interest" description="Disordered" evidence="1">
    <location>
        <begin position="1"/>
        <end position="42"/>
    </location>
</feature>
<organism evidence="2 3">
    <name type="scientific">Austropuccinia psidii MF-1</name>
    <dbReference type="NCBI Taxonomy" id="1389203"/>
    <lineage>
        <taxon>Eukaryota</taxon>
        <taxon>Fungi</taxon>
        <taxon>Dikarya</taxon>
        <taxon>Basidiomycota</taxon>
        <taxon>Pucciniomycotina</taxon>
        <taxon>Pucciniomycetes</taxon>
        <taxon>Pucciniales</taxon>
        <taxon>Sphaerophragmiaceae</taxon>
        <taxon>Austropuccinia</taxon>
    </lineage>
</organism>
<comment type="caution">
    <text evidence="2">The sequence shown here is derived from an EMBL/GenBank/DDBJ whole genome shotgun (WGS) entry which is preliminary data.</text>
</comment>
<gene>
    <name evidence="2" type="ORF">O181_101549</name>
</gene>
<dbReference type="EMBL" id="AVOT02071590">
    <property type="protein sequence ID" value="MBW0561834.1"/>
    <property type="molecule type" value="Genomic_DNA"/>
</dbReference>
<dbReference type="AlphaFoldDB" id="A0A9Q3JHE2"/>
<evidence type="ECO:0000313" key="2">
    <source>
        <dbReference type="EMBL" id="MBW0561834.1"/>
    </source>
</evidence>
<sequence>MRPLGPFWPKSNETKRGKFISPSEPVLSPNPNQPKMAKTTSGPELTKDHLWATIQSMVSGNHQRPPAQLQGKMFPFSMHPVLKDTGVVHIWYNIPLWTIFVQQSYGEIFRTKSSTQSITIFEGGSFSYFSLEIPWWLPEDHSRTSTTWPCRVWVVISHQDYSKSNSQRLSIIVKASSTQHFLDTSIGPYRS</sequence>
<accession>A0A9Q3JHE2</accession>
<protein>
    <submittedName>
        <fullName evidence="2">Uncharacterized protein</fullName>
    </submittedName>
</protein>
<name>A0A9Q3JHE2_9BASI</name>
<keyword evidence="3" id="KW-1185">Reference proteome</keyword>
<proteinExistence type="predicted"/>